<evidence type="ECO:0000313" key="2">
    <source>
        <dbReference type="Proteomes" id="UP001631969"/>
    </source>
</evidence>
<dbReference type="Proteomes" id="UP001631969">
    <property type="component" value="Unassembled WGS sequence"/>
</dbReference>
<gene>
    <name evidence="1" type="ORF">ACI1P1_24405</name>
</gene>
<name>A0ACC7P7U6_9BACL</name>
<evidence type="ECO:0000313" key="1">
    <source>
        <dbReference type="EMBL" id="MFM9331442.1"/>
    </source>
</evidence>
<organism evidence="1 2">
    <name type="scientific">Paenibacillus mesotrionivorans</name>
    <dbReference type="NCBI Taxonomy" id="3160968"/>
    <lineage>
        <taxon>Bacteria</taxon>
        <taxon>Bacillati</taxon>
        <taxon>Bacillota</taxon>
        <taxon>Bacilli</taxon>
        <taxon>Bacillales</taxon>
        <taxon>Paenibacillaceae</taxon>
        <taxon>Paenibacillus</taxon>
    </lineage>
</organism>
<protein>
    <submittedName>
        <fullName evidence="1">Na(+)/H(+) antiporter subunit F1</fullName>
    </submittedName>
</protein>
<comment type="caution">
    <text evidence="1">The sequence shown here is derived from an EMBL/GenBank/DDBJ whole genome shotgun (WGS) entry which is preliminary data.</text>
</comment>
<reference evidence="1" key="1">
    <citation type="submission" date="2024-12" db="EMBL/GenBank/DDBJ databases">
        <authorList>
            <person name="Wu N."/>
        </authorList>
    </citation>
    <scope>NUCLEOTIDE SEQUENCE</scope>
    <source>
        <strain evidence="1">P15</strain>
    </source>
</reference>
<keyword evidence="2" id="KW-1185">Reference proteome</keyword>
<dbReference type="EMBL" id="JBJURJ010000018">
    <property type="protein sequence ID" value="MFM9331442.1"/>
    <property type="molecule type" value="Genomic_DNA"/>
</dbReference>
<proteinExistence type="predicted"/>
<accession>A0ACC7P7U6</accession>
<sequence>MFDNVMLLSMFLLSISLVVALYRVIVGPSMHDRILALDTMGYIVIGIIAVLSIMLNSHAYLEAILLIGILAFLSTIALSKYMEGGTVIERNNDH</sequence>